<feature type="compositionally biased region" description="Acidic residues" evidence="1">
    <location>
        <begin position="277"/>
        <end position="290"/>
    </location>
</feature>
<dbReference type="Pfam" id="PF08238">
    <property type="entry name" value="Sel1"/>
    <property type="match status" value="3"/>
</dbReference>
<dbReference type="PANTHER" id="PTHR43628:SF1">
    <property type="entry name" value="CHITIN SYNTHASE REGULATORY FACTOR 2-RELATED"/>
    <property type="match status" value="1"/>
</dbReference>
<feature type="region of interest" description="Disordered" evidence="1">
    <location>
        <begin position="270"/>
        <end position="290"/>
    </location>
</feature>
<feature type="region of interest" description="Disordered" evidence="1">
    <location>
        <begin position="413"/>
        <end position="567"/>
    </location>
</feature>
<dbReference type="SMART" id="SM00671">
    <property type="entry name" value="SEL1"/>
    <property type="match status" value="3"/>
</dbReference>
<dbReference type="Gene3D" id="1.25.40.10">
    <property type="entry name" value="Tetratricopeptide repeat domain"/>
    <property type="match status" value="1"/>
</dbReference>
<dbReference type="GO" id="GO:0010972">
    <property type="term" value="P:negative regulation of G2/M transition of mitotic cell cycle"/>
    <property type="evidence" value="ECO:0007669"/>
    <property type="project" value="TreeGrafter"/>
</dbReference>
<feature type="compositionally biased region" description="Pro residues" evidence="1">
    <location>
        <begin position="536"/>
        <end position="545"/>
    </location>
</feature>
<dbReference type="PANTHER" id="PTHR43628">
    <property type="entry name" value="ACTIVATOR OF C KINASE PROTEIN 1-RELATED"/>
    <property type="match status" value="1"/>
</dbReference>
<feature type="region of interest" description="Disordered" evidence="1">
    <location>
        <begin position="23"/>
        <end position="114"/>
    </location>
</feature>
<accession>A0A077R9X2</accession>
<dbReference type="InterPro" id="IPR006597">
    <property type="entry name" value="Sel1-like"/>
</dbReference>
<dbReference type="AlphaFoldDB" id="A0A077R9X2"/>
<feature type="compositionally biased region" description="Low complexity" evidence="1">
    <location>
        <begin position="80"/>
        <end position="90"/>
    </location>
</feature>
<dbReference type="InterPro" id="IPR011990">
    <property type="entry name" value="TPR-like_helical_dom_sf"/>
</dbReference>
<dbReference type="SUPFAM" id="SSF81901">
    <property type="entry name" value="HCP-like"/>
    <property type="match status" value="1"/>
</dbReference>
<evidence type="ECO:0000256" key="1">
    <source>
        <dbReference type="SAM" id="MobiDB-lite"/>
    </source>
</evidence>
<name>A0A077R9X2_9BASI</name>
<feature type="compositionally biased region" description="Low complexity" evidence="1">
    <location>
        <begin position="43"/>
        <end position="61"/>
    </location>
</feature>
<feature type="compositionally biased region" description="Low complexity" evidence="1">
    <location>
        <begin position="169"/>
        <end position="183"/>
    </location>
</feature>
<feature type="region of interest" description="Disordered" evidence="1">
    <location>
        <begin position="327"/>
        <end position="347"/>
    </location>
</feature>
<dbReference type="EMBL" id="HG529672">
    <property type="protein sequence ID" value="CDI56002.1"/>
    <property type="molecule type" value="Genomic_DNA"/>
</dbReference>
<feature type="compositionally biased region" description="Low complexity" evidence="1">
    <location>
        <begin position="23"/>
        <end position="33"/>
    </location>
</feature>
<proteinExistence type="predicted"/>
<sequence>MGHLQPATYGTSAVRSFSAGFYGSSDGSSSSSAQDNAHDPFDSPSLSERSASSSLSSADHSAWTRMPHAHEPSLHQPAAGPSSGLSPLELLVKRGKQVQHDITDSATLDASSHRIYERASTLSRKSFVRELPIQPSPDPDDFDDSQSIRSVNLLSNSGLAFTRAQRSIPSSASTSPNPESSFSVERGYKASYDDTSDTYVPASTQPDSAWQRQSAHLLSNAFRNSVASDISFNSITGHALDVSLSRRASIDTVRSSEFGEDGRWGRAWASRAHDEESAYEDSAYGDDLDEDEVRSGIVDYSIELDPTRGPMASGSLASVAKQWRLEHAPQSGSSTLGRSSDANQPAMRQVANKEKIVSLTRSVPQPTSTARLQPTISYSQADPRHSLVPISNAESQQVLYDRTPMASADRYLGHHSTSSTSTITHHDGKTTTDSPPTARVYVYPPSPAGSEVSRVSGADEHRNSISTHSTTQQRYTSMPHPNSAQVETMINSPQQSVAVADEKKRTPLAPSSLLSNPRSVSAGAVRPKSSGHPAGRAPPPPPPTSADPITSQPNGMGYSDPNAHFQGVDRPIIGRKRAEAIARADGRESMVSDLDVETLRLDGSSRRDSSSTIASIMTSRMSIGSMVHDPTALQSAGTWHNGSSVVPQSKSLLSNNNKQSVLQAKASQASFRSMQPEQSAFDPNSRPQMLRNARSSTAISSDGPTGSVDMQSTISAPPAQLDLPSNGFATKPRTASPAVDTRTGPSSAEDFLSQGITYHEEGDLARSAFYFERSAKVDGGCVVGMCMFGMALREGWGARKDPEKGFTWIQKAAARAGELMSSTTPKSDSELKAIKSELKLSVYELGKCFCYGWGVKMDKHMALEYFELAAKLGDADAQAEAAALYAAGKGCKKDLKKAAYYYRLAEEGGYDTVGLSWIHKDKYK</sequence>
<feature type="region of interest" description="Disordered" evidence="1">
    <location>
        <begin position="657"/>
        <end position="747"/>
    </location>
</feature>
<feature type="compositionally biased region" description="Low complexity" evidence="1">
    <location>
        <begin position="414"/>
        <end position="423"/>
    </location>
</feature>
<evidence type="ECO:0000313" key="2">
    <source>
        <dbReference type="EMBL" id="CDI56002.1"/>
    </source>
</evidence>
<organism evidence="2">
    <name type="scientific">Melanopsichium pennsylvanicum 4</name>
    <dbReference type="NCBI Taxonomy" id="1398559"/>
    <lineage>
        <taxon>Eukaryota</taxon>
        <taxon>Fungi</taxon>
        <taxon>Dikarya</taxon>
        <taxon>Basidiomycota</taxon>
        <taxon>Ustilaginomycotina</taxon>
        <taxon>Ustilaginomycetes</taxon>
        <taxon>Ustilaginales</taxon>
        <taxon>Ustilaginaceae</taxon>
        <taxon>Melanopsichium</taxon>
    </lineage>
</organism>
<reference evidence="2" key="1">
    <citation type="journal article" date="2014" name="Genome Biol. Evol.">
        <title>Gene Loss Rather Than Gene Gain Is Associated with a Host Jump from Monocots to Dicots in the Smut Fungus Melanopsichium pennsylvanicum.</title>
        <authorList>
            <person name="Sharma R."/>
            <person name="Mishra B."/>
            <person name="Runge F."/>
            <person name="Thines M."/>
        </authorList>
    </citation>
    <scope>NUCLEOTIDE SEQUENCE</scope>
    <source>
        <strain evidence="2">4</strain>
    </source>
</reference>
<feature type="compositionally biased region" description="Polar residues" evidence="1">
    <location>
        <begin position="464"/>
        <end position="497"/>
    </location>
</feature>
<feature type="compositionally biased region" description="Polar residues" evidence="1">
    <location>
        <begin position="330"/>
        <end position="343"/>
    </location>
</feature>
<feature type="region of interest" description="Disordered" evidence="1">
    <location>
        <begin position="165"/>
        <end position="184"/>
    </location>
</feature>
<dbReference type="GO" id="GO:0032153">
    <property type="term" value="C:cell division site"/>
    <property type="evidence" value="ECO:0007669"/>
    <property type="project" value="TreeGrafter"/>
</dbReference>
<feature type="compositionally biased region" description="Polar residues" evidence="1">
    <location>
        <begin position="665"/>
        <end position="715"/>
    </location>
</feature>
<dbReference type="InterPro" id="IPR052945">
    <property type="entry name" value="Mitotic_Regulator"/>
</dbReference>
<protein>
    <submittedName>
        <fullName evidence="2">Hcp-like protein</fullName>
    </submittedName>
</protein>